<dbReference type="KEGG" id="vg:54998182"/>
<keyword evidence="2" id="KW-1185">Reference proteome</keyword>
<dbReference type="EMBL" id="MH626557">
    <property type="protein sequence ID" value="AXH71802.1"/>
    <property type="molecule type" value="Genomic_DNA"/>
</dbReference>
<evidence type="ECO:0000313" key="1">
    <source>
        <dbReference type="EMBL" id="AXH71802.1"/>
    </source>
</evidence>
<dbReference type="GeneID" id="54998182"/>
<organism evidence="1 2">
    <name type="scientific">Eggerthella phage PMBT5</name>
    <dbReference type="NCBI Taxonomy" id="2283015"/>
    <lineage>
        <taxon>Viruses</taxon>
        <taxon>Duplodnaviria</taxon>
        <taxon>Heunggongvirae</taxon>
        <taxon>Uroviricota</taxon>
        <taxon>Caudoviricetes</taxon>
        <taxon>Lentavirus</taxon>
        <taxon>Lentavirus PMBT5</taxon>
    </lineage>
</organism>
<sequence>MPKFDATINGISLASYGVEPNMATVPQPEAKTYQAEIPGRDGLLDYTDAYGVVRYENRTVTVEAYEIGDITARMEHRRAICSDMHGKTCTLELTTLPGYAFTGRCSVEYDEDGSQTVYTLSFDCEPYMSAGERTFYANCAGGVDLVFISGDKPVKPRIEVPRRSIIVFNGQQYEVEAGTWTFDGIVFKRGRNEVYINTYTEPGTTTWGDLESMTWEQIGWHHRQSDASGALVNVTDALQARPNKLVVDGKAVQAVTTGKNLCPVKSGTNYGVTATVNADGSITLNGTATNSGYITLDGGFYKDKVPIAGSLLQVGKKYCVSGSIASDVDVVFVTYSETGYVTSIFNSGTVPANDLYYGMFLYIYAGVEFTNTVIYPQVEQAEVATAWEPYTGGKPSPNPEYPQDVDVVDSPVSVQIAGKNLTPSTESDIEQKVLGTYSFEPNAITCAPNQTWHGAYVRFNRIIKAAGETFYMSFDETIPKVRVLVQCLDKDLSVIKSKKISGFWPYNSAYIGQDAVKSGSLSFFVPDDVPFIKVGLVFAALEDESVTASNIQLERGTVRTTYEPYNGQTISITLPPDHNYLASLPDGTRDELVLRSDGVAVLAERVGKRVFNGSEEWLLLSGVSYGFKLRDTTLSGDYRQLICDRYTVREFASTSETQGTTASPSSAPNLFCFRDTTIAQTVDAWKAKLAASNVTVYYALATATVRYSADNGTTWSTTDPAAGNSAIQLYKGTNNVWCTDASSPNVTLNYDTQERTRKQRVSELYWRKNQPQRRLTWGQLATHTWGEIGSKSVQEWYYSGTADVVENAYINYEIGDL</sequence>
<protein>
    <submittedName>
        <fullName evidence="1">Uncharacterized protein</fullName>
    </submittedName>
</protein>
<proteinExistence type="predicted"/>
<dbReference type="Proteomes" id="UP000258104">
    <property type="component" value="Segment"/>
</dbReference>
<accession>A0A345MKD9</accession>
<reference evidence="1 2" key="1">
    <citation type="submission" date="2018-07" db="EMBL/GenBank/DDBJ databases">
        <title>Complete genome of the first Eggerthella lenta phage.</title>
        <authorList>
            <person name="Koberg S."/>
            <person name="Brinks E."/>
        </authorList>
    </citation>
    <scope>NUCLEOTIDE SEQUENCE [LARGE SCALE GENOMIC DNA]</scope>
</reference>
<dbReference type="RefSeq" id="YP_009807304.1">
    <property type="nucleotide sequence ID" value="NC_048022.1"/>
</dbReference>
<evidence type="ECO:0000313" key="2">
    <source>
        <dbReference type="Proteomes" id="UP000258104"/>
    </source>
</evidence>
<name>A0A345MKD9_9CAUD</name>